<keyword evidence="3" id="KW-0067">ATP-binding</keyword>
<keyword evidence="4" id="KW-1185">Reference proteome</keyword>
<keyword evidence="3" id="KW-0347">Helicase</keyword>
<dbReference type="Proteomes" id="UP001145021">
    <property type="component" value="Unassembled WGS sequence"/>
</dbReference>
<dbReference type="SUPFAM" id="SSF52540">
    <property type="entry name" value="P-loop containing nucleoside triphosphate hydrolases"/>
    <property type="match status" value="1"/>
</dbReference>
<sequence>MASLLAKTVGMFRVFATLAVFLVLRNPQPQRLATLLAGIRETTGLEIQDRDVALFRGILGTQIIDLFWASAVKEPSIGKGKSRKRARQPSFELEQLEDDDGDGSLHLFVKLDLEPLESETEPLPAKKKKLQQNSRQLQQPIAMVTRLVDQLSKQLSDRIAQSNNETDAAAMLAQLARDNLPQQPPSPNPTTIGNQERPTVTQLLETLKSSDVYAGQILDEASTTIPAQPAKYHDAPSSIDPIIWQALSLERLYSHQAQAIEAAMQGCSVVISTSTASGKSTAYQAPLLQHLLSDPQKTSLLVFPTKALAQDQLQTLS</sequence>
<feature type="non-terminal residue" evidence="3">
    <location>
        <position position="317"/>
    </location>
</feature>
<organism evidence="3 4">
    <name type="scientific">Coemansia asiatica</name>
    <dbReference type="NCBI Taxonomy" id="1052880"/>
    <lineage>
        <taxon>Eukaryota</taxon>
        <taxon>Fungi</taxon>
        <taxon>Fungi incertae sedis</taxon>
        <taxon>Zoopagomycota</taxon>
        <taxon>Kickxellomycotina</taxon>
        <taxon>Kickxellomycetes</taxon>
        <taxon>Kickxellales</taxon>
        <taxon>Kickxellaceae</taxon>
        <taxon>Coemansia</taxon>
    </lineage>
</organism>
<evidence type="ECO:0000313" key="4">
    <source>
        <dbReference type="Proteomes" id="UP001145021"/>
    </source>
</evidence>
<dbReference type="GO" id="GO:0006289">
    <property type="term" value="P:nucleotide-excision repair"/>
    <property type="evidence" value="ECO:0007669"/>
    <property type="project" value="TreeGrafter"/>
</dbReference>
<reference evidence="3" key="1">
    <citation type="submission" date="2022-07" db="EMBL/GenBank/DDBJ databases">
        <title>Phylogenomic reconstructions and comparative analyses of Kickxellomycotina fungi.</title>
        <authorList>
            <person name="Reynolds N.K."/>
            <person name="Stajich J.E."/>
            <person name="Barry K."/>
            <person name="Grigoriev I.V."/>
            <person name="Crous P."/>
            <person name="Smith M.E."/>
        </authorList>
    </citation>
    <scope>NUCLEOTIDE SEQUENCE</scope>
    <source>
        <strain evidence="3">NBRC 105413</strain>
    </source>
</reference>
<dbReference type="PANTHER" id="PTHR47957:SF3">
    <property type="entry name" value="ATP-DEPENDENT HELICASE HRQ1"/>
    <property type="match status" value="1"/>
</dbReference>
<dbReference type="PANTHER" id="PTHR47957">
    <property type="entry name" value="ATP-DEPENDENT HELICASE HRQ1"/>
    <property type="match status" value="1"/>
</dbReference>
<dbReference type="GO" id="GO:0003676">
    <property type="term" value="F:nucleic acid binding"/>
    <property type="evidence" value="ECO:0007669"/>
    <property type="project" value="InterPro"/>
</dbReference>
<name>A0A9W8CH84_9FUNG</name>
<dbReference type="GO" id="GO:0036297">
    <property type="term" value="P:interstrand cross-link repair"/>
    <property type="evidence" value="ECO:0007669"/>
    <property type="project" value="TreeGrafter"/>
</dbReference>
<gene>
    <name evidence="3" type="primary">HRQ1_2</name>
    <name evidence="3" type="ORF">LPJ64_006404</name>
</gene>
<keyword evidence="3" id="KW-0378">Hydrolase</keyword>
<proteinExistence type="predicted"/>
<protein>
    <submittedName>
        <fullName evidence="3">ATP-dependent 3'-5' DNA helicase</fullName>
    </submittedName>
</protein>
<dbReference type="Pfam" id="PF00270">
    <property type="entry name" value="DEAD"/>
    <property type="match status" value="1"/>
</dbReference>
<comment type="caution">
    <text evidence="3">The sequence shown here is derived from an EMBL/GenBank/DDBJ whole genome shotgun (WGS) entry which is preliminary data.</text>
</comment>
<dbReference type="InterPro" id="IPR011545">
    <property type="entry name" value="DEAD/DEAH_box_helicase_dom"/>
</dbReference>
<dbReference type="GO" id="GO:0043138">
    <property type="term" value="F:3'-5' DNA helicase activity"/>
    <property type="evidence" value="ECO:0007669"/>
    <property type="project" value="TreeGrafter"/>
</dbReference>
<dbReference type="GO" id="GO:0005634">
    <property type="term" value="C:nucleus"/>
    <property type="evidence" value="ECO:0007669"/>
    <property type="project" value="TreeGrafter"/>
</dbReference>
<dbReference type="Gene3D" id="3.40.50.300">
    <property type="entry name" value="P-loop containing nucleotide triphosphate hydrolases"/>
    <property type="match status" value="1"/>
</dbReference>
<dbReference type="EMBL" id="JANBOH010000788">
    <property type="protein sequence ID" value="KAJ1641643.1"/>
    <property type="molecule type" value="Genomic_DNA"/>
</dbReference>
<dbReference type="AlphaFoldDB" id="A0A9W8CH84"/>
<feature type="domain" description="Helicase ATP-binding" evidence="2">
    <location>
        <begin position="260"/>
        <end position="317"/>
    </location>
</feature>
<dbReference type="InterPro" id="IPR014001">
    <property type="entry name" value="Helicase_ATP-bd"/>
</dbReference>
<evidence type="ECO:0000313" key="3">
    <source>
        <dbReference type="EMBL" id="KAJ1641643.1"/>
    </source>
</evidence>
<dbReference type="PROSITE" id="PS51192">
    <property type="entry name" value="HELICASE_ATP_BIND_1"/>
    <property type="match status" value="1"/>
</dbReference>
<feature type="region of interest" description="Disordered" evidence="1">
    <location>
        <begin position="78"/>
        <end position="99"/>
    </location>
</feature>
<accession>A0A9W8CH84</accession>
<evidence type="ECO:0000259" key="2">
    <source>
        <dbReference type="PROSITE" id="PS51192"/>
    </source>
</evidence>
<dbReference type="InterPro" id="IPR027417">
    <property type="entry name" value="P-loop_NTPase"/>
</dbReference>
<dbReference type="GO" id="GO:0005524">
    <property type="term" value="F:ATP binding"/>
    <property type="evidence" value="ECO:0007669"/>
    <property type="project" value="InterPro"/>
</dbReference>
<evidence type="ECO:0000256" key="1">
    <source>
        <dbReference type="SAM" id="MobiDB-lite"/>
    </source>
</evidence>
<keyword evidence="3" id="KW-0547">Nucleotide-binding</keyword>